<proteinExistence type="predicted"/>
<sequence>MDRELKELIKEKGLKEKGISKENWSDNDFKDIELHLLGYYKVDGKLDDEFKNDFINDLQFETDKRKVLNEYYQNAQNIIKDNSIINFMIQDFVNLKNVDELINVILDGYGIVLENNIVASIDLT</sequence>
<comment type="caution">
    <text evidence="1">The sequence shown here is derived from an EMBL/GenBank/DDBJ whole genome shotgun (WGS) entry which is preliminary data.</text>
</comment>
<name>A0A8X8KG51_STAHO</name>
<dbReference type="AlphaFoldDB" id="A0A8X8KG51"/>
<keyword evidence="2" id="KW-1185">Reference proteome</keyword>
<dbReference type="RefSeq" id="WP_209244409.1">
    <property type="nucleotide sequence ID" value="NZ_JAGHKT020000016.1"/>
</dbReference>
<evidence type="ECO:0000313" key="2">
    <source>
        <dbReference type="Proteomes" id="UP000665944"/>
    </source>
</evidence>
<reference evidence="1 2" key="1">
    <citation type="submission" date="2022-06" db="EMBL/GenBank/DDBJ databases">
        <title>Staphylococcus hominis ShoR14 genome sequence.</title>
        <authorList>
            <person name="Yeo C.C."/>
            <person name="Chew C.H."/>
            <person name="Che Hamzah A.M."/>
            <person name="Al-Trad E.I."/>
        </authorList>
    </citation>
    <scope>NUCLEOTIDE SEQUENCE [LARGE SCALE GENOMIC DNA]</scope>
    <source>
        <strain evidence="1 2">ShoR14</strain>
    </source>
</reference>
<dbReference type="EMBL" id="JAGHKT020000016">
    <property type="protein sequence ID" value="MCM5673004.1"/>
    <property type="molecule type" value="Genomic_DNA"/>
</dbReference>
<gene>
    <name evidence="1" type="ORF">J7T32_009650</name>
</gene>
<organism evidence="1 2">
    <name type="scientific">Staphylococcus hominis</name>
    <dbReference type="NCBI Taxonomy" id="1290"/>
    <lineage>
        <taxon>Bacteria</taxon>
        <taxon>Bacillati</taxon>
        <taxon>Bacillota</taxon>
        <taxon>Bacilli</taxon>
        <taxon>Bacillales</taxon>
        <taxon>Staphylococcaceae</taxon>
        <taxon>Staphylococcus</taxon>
    </lineage>
</organism>
<protein>
    <submittedName>
        <fullName evidence="1">Uncharacterized protein</fullName>
    </submittedName>
</protein>
<evidence type="ECO:0000313" key="1">
    <source>
        <dbReference type="EMBL" id="MCM5673004.1"/>
    </source>
</evidence>
<accession>A0A8X8KG51</accession>
<dbReference type="Proteomes" id="UP000665944">
    <property type="component" value="Unassembled WGS sequence"/>
</dbReference>